<gene>
    <name evidence="5" type="ORF">Cni_G17194</name>
</gene>
<dbReference type="SUPFAM" id="SSF52058">
    <property type="entry name" value="L domain-like"/>
    <property type="match status" value="1"/>
</dbReference>
<evidence type="ECO:0000256" key="3">
    <source>
        <dbReference type="ARBA" id="ARBA00022729"/>
    </source>
</evidence>
<accession>A0AAQ3KM94</accession>
<name>A0AAQ3KM94_9LILI</name>
<reference evidence="5 6" key="1">
    <citation type="submission" date="2023-10" db="EMBL/GenBank/DDBJ databases">
        <title>Chromosome-scale genome assembly provides insights into flower coloration mechanisms of Canna indica.</title>
        <authorList>
            <person name="Li C."/>
        </authorList>
    </citation>
    <scope>NUCLEOTIDE SEQUENCE [LARGE SCALE GENOMIC DNA]</scope>
    <source>
        <tissue evidence="5">Flower</tissue>
    </source>
</reference>
<dbReference type="InterPro" id="IPR051582">
    <property type="entry name" value="LRR_extensin-like_regulator"/>
</dbReference>
<proteinExistence type="predicted"/>
<evidence type="ECO:0000313" key="6">
    <source>
        <dbReference type="Proteomes" id="UP001327560"/>
    </source>
</evidence>
<organism evidence="5 6">
    <name type="scientific">Canna indica</name>
    <name type="common">Indian-shot</name>
    <dbReference type="NCBI Taxonomy" id="4628"/>
    <lineage>
        <taxon>Eukaryota</taxon>
        <taxon>Viridiplantae</taxon>
        <taxon>Streptophyta</taxon>
        <taxon>Embryophyta</taxon>
        <taxon>Tracheophyta</taxon>
        <taxon>Spermatophyta</taxon>
        <taxon>Magnoliopsida</taxon>
        <taxon>Liliopsida</taxon>
        <taxon>Zingiberales</taxon>
        <taxon>Cannaceae</taxon>
        <taxon>Canna</taxon>
    </lineage>
</organism>
<sequence>MGPTSSSSLLQKPRKKPHLRNTYIAFRAWNWVVPNVCSYHGVFCAQLPCNKSLTVVAGIDPNHIDIAGTFVRSSVSSLTSLFSTSIPIASAIPFHASFASLPASLRSTSTTISSSESSPKFFLRVCLDTFNEFEGGVPRELFDELLDSIFINHNRCVFDIPNNISNSPMSIIVLANNHFGRCLPTSLGNMSNTLNEIILMNNGLWFCLSPENSLREKLTVFDINFNQMLGLLPEEIGSMKLPAIATMAAAIQAMKSFLSHLVNCSSFRCKPSVLALPPPPPPSPPPSPPPHSPPFMHYYSPPRPHPYPPPPHPWFEPPATSPPPPPYYEAVGINGGSIVFFLERVLLTGLPVSRCTSSRKFSATNRCTNRGGSDNNTVLVLGNSPGPIASSYGCPSNRAARKRKIK</sequence>
<dbReference type="Gene3D" id="3.80.10.10">
    <property type="entry name" value="Ribonuclease Inhibitor"/>
    <property type="match status" value="1"/>
</dbReference>
<dbReference type="AlphaFoldDB" id="A0AAQ3KM94"/>
<dbReference type="GO" id="GO:0005576">
    <property type="term" value="C:extracellular region"/>
    <property type="evidence" value="ECO:0007669"/>
    <property type="project" value="UniProtKB-SubCell"/>
</dbReference>
<comment type="subcellular location">
    <subcellularLocation>
        <location evidence="1">Secreted</location>
    </subcellularLocation>
</comment>
<dbReference type="EMBL" id="CP136894">
    <property type="protein sequence ID" value="WOL08441.1"/>
    <property type="molecule type" value="Genomic_DNA"/>
</dbReference>
<dbReference type="PANTHER" id="PTHR32093">
    <property type="entry name" value="LEUCINE-RICH REPEAT EXTENSIN-LIKE PROTEIN 3-RELATED"/>
    <property type="match status" value="1"/>
</dbReference>
<evidence type="ECO:0000256" key="1">
    <source>
        <dbReference type="ARBA" id="ARBA00004613"/>
    </source>
</evidence>
<keyword evidence="4" id="KW-0677">Repeat</keyword>
<evidence type="ECO:0000256" key="4">
    <source>
        <dbReference type="ARBA" id="ARBA00022737"/>
    </source>
</evidence>
<evidence type="ECO:0000313" key="5">
    <source>
        <dbReference type="EMBL" id="WOL08441.1"/>
    </source>
</evidence>
<dbReference type="Proteomes" id="UP001327560">
    <property type="component" value="Chromosome 5"/>
</dbReference>
<keyword evidence="3" id="KW-0732">Signal</keyword>
<dbReference type="PANTHER" id="PTHR32093:SF120">
    <property type="entry name" value="LEUCINE-RICH REPEAT EXTENSIN-LIKE PROTEIN 3-RELATED"/>
    <property type="match status" value="1"/>
</dbReference>
<keyword evidence="2" id="KW-0964">Secreted</keyword>
<dbReference type="InterPro" id="IPR032675">
    <property type="entry name" value="LRR_dom_sf"/>
</dbReference>
<keyword evidence="6" id="KW-1185">Reference proteome</keyword>
<evidence type="ECO:0000256" key="2">
    <source>
        <dbReference type="ARBA" id="ARBA00022525"/>
    </source>
</evidence>
<protein>
    <submittedName>
        <fullName evidence="5">Uncharacterized protein</fullName>
    </submittedName>
</protein>